<evidence type="ECO:0000256" key="1">
    <source>
        <dbReference type="ARBA" id="ARBA00023002"/>
    </source>
</evidence>
<dbReference type="Pfam" id="PF00248">
    <property type="entry name" value="Aldo_ket_red"/>
    <property type="match status" value="1"/>
</dbReference>
<dbReference type="Proteomes" id="UP000778578">
    <property type="component" value="Unassembled WGS sequence"/>
</dbReference>
<accession>A0ABS7QBK7</accession>
<dbReference type="InterPro" id="IPR050523">
    <property type="entry name" value="AKR_Detox_Biosynth"/>
</dbReference>
<organism evidence="3 4">
    <name type="scientific">Actinacidiphila acidipaludis</name>
    <dbReference type="NCBI Taxonomy" id="2873382"/>
    <lineage>
        <taxon>Bacteria</taxon>
        <taxon>Bacillati</taxon>
        <taxon>Actinomycetota</taxon>
        <taxon>Actinomycetes</taxon>
        <taxon>Kitasatosporales</taxon>
        <taxon>Streptomycetaceae</taxon>
        <taxon>Actinacidiphila</taxon>
    </lineage>
</organism>
<reference evidence="3 4" key="1">
    <citation type="submission" date="2021-08" db="EMBL/GenBank/DDBJ databases">
        <title>WGS of actinomycetes from Thailand.</title>
        <authorList>
            <person name="Thawai C."/>
        </authorList>
    </citation>
    <scope>NUCLEOTIDE SEQUENCE [LARGE SCALE GENOMIC DNA]</scope>
    <source>
        <strain evidence="3 4">PLK6-54</strain>
    </source>
</reference>
<gene>
    <name evidence="3" type="ORF">K7862_21635</name>
</gene>
<dbReference type="SUPFAM" id="SSF51430">
    <property type="entry name" value="NAD(P)-linked oxidoreductase"/>
    <property type="match status" value="1"/>
</dbReference>
<dbReference type="InterPro" id="IPR036812">
    <property type="entry name" value="NAD(P)_OxRdtase_dom_sf"/>
</dbReference>
<dbReference type="Gene3D" id="3.20.20.100">
    <property type="entry name" value="NADP-dependent oxidoreductase domain"/>
    <property type="match status" value="1"/>
</dbReference>
<dbReference type="RefSeq" id="WP_222965012.1">
    <property type="nucleotide sequence ID" value="NZ_JAINZZ010000028.1"/>
</dbReference>
<evidence type="ECO:0000259" key="2">
    <source>
        <dbReference type="Pfam" id="PF00248"/>
    </source>
</evidence>
<sequence>MRYIKLGRTGLDVSPVAIGAMSYGEPDRGHPVWSLDEESSRPLIKHALDAGINFFDTANLYSYGSSEEILGRALKDYANRDDVVITTKVRHTMRPGSPNGGGLSRKAIMSEIDHSLRRLGTDYVDVYMIHRFDNETPLEETLEALHDVVKAGKARYIGASSMHAWQFAKALHLQERHGWARFVTMQDHYNLLAREEEREMLPLCADEGVATMIWSPLARGRLARPFEQARATERSATDGAYADLLYQATADSDRAIIDEVGAVAAARGVPRAQVALAWLRRNPVVAAPVVGARTIEQIDDAVASLDLDLTDEEARRLELPYTPRYDFQGASDPREFERIKAMIPGYATA</sequence>
<evidence type="ECO:0000313" key="3">
    <source>
        <dbReference type="EMBL" id="MBY8880216.1"/>
    </source>
</evidence>
<keyword evidence="4" id="KW-1185">Reference proteome</keyword>
<keyword evidence="1" id="KW-0560">Oxidoreductase</keyword>
<feature type="domain" description="NADP-dependent oxidoreductase" evidence="2">
    <location>
        <begin position="16"/>
        <end position="318"/>
    </location>
</feature>
<name>A0ABS7QBK7_9ACTN</name>
<evidence type="ECO:0000313" key="4">
    <source>
        <dbReference type="Proteomes" id="UP000778578"/>
    </source>
</evidence>
<dbReference type="CDD" id="cd19079">
    <property type="entry name" value="AKR_EcYajO-like"/>
    <property type="match status" value="1"/>
</dbReference>
<proteinExistence type="predicted"/>
<dbReference type="PANTHER" id="PTHR43364">
    <property type="entry name" value="NADH-SPECIFIC METHYLGLYOXAL REDUCTASE-RELATED"/>
    <property type="match status" value="1"/>
</dbReference>
<dbReference type="EMBL" id="JAINZZ010000028">
    <property type="protein sequence ID" value="MBY8880216.1"/>
    <property type="molecule type" value="Genomic_DNA"/>
</dbReference>
<dbReference type="InterPro" id="IPR023210">
    <property type="entry name" value="NADP_OxRdtase_dom"/>
</dbReference>
<dbReference type="PANTHER" id="PTHR43364:SF4">
    <property type="entry name" value="NAD(P)-LINKED OXIDOREDUCTASE SUPERFAMILY PROTEIN"/>
    <property type="match status" value="1"/>
</dbReference>
<protein>
    <submittedName>
        <fullName evidence="3">Aldo/keto reductase</fullName>
    </submittedName>
</protein>
<comment type="caution">
    <text evidence="3">The sequence shown here is derived from an EMBL/GenBank/DDBJ whole genome shotgun (WGS) entry which is preliminary data.</text>
</comment>